<evidence type="ECO:0000313" key="2">
    <source>
        <dbReference type="Proteomes" id="UP001153331"/>
    </source>
</evidence>
<reference evidence="1" key="1">
    <citation type="submission" date="2022-11" db="EMBL/GenBank/DDBJ databases">
        <title>Genome Sequence of Boeremia exigua.</title>
        <authorList>
            <person name="Buettner E."/>
        </authorList>
    </citation>
    <scope>NUCLEOTIDE SEQUENCE</scope>
    <source>
        <strain evidence="1">CU02</strain>
    </source>
</reference>
<name>A0ACC2IQI8_9PLEO</name>
<gene>
    <name evidence="1" type="ORF">OPT61_g1327</name>
</gene>
<organism evidence="1 2">
    <name type="scientific">Boeremia exigua</name>
    <dbReference type="NCBI Taxonomy" id="749465"/>
    <lineage>
        <taxon>Eukaryota</taxon>
        <taxon>Fungi</taxon>
        <taxon>Dikarya</taxon>
        <taxon>Ascomycota</taxon>
        <taxon>Pezizomycotina</taxon>
        <taxon>Dothideomycetes</taxon>
        <taxon>Pleosporomycetidae</taxon>
        <taxon>Pleosporales</taxon>
        <taxon>Pleosporineae</taxon>
        <taxon>Didymellaceae</taxon>
        <taxon>Boeremia</taxon>
    </lineage>
</organism>
<keyword evidence="2" id="KW-1185">Reference proteome</keyword>
<proteinExistence type="predicted"/>
<accession>A0ACC2IQI8</accession>
<dbReference type="Proteomes" id="UP001153331">
    <property type="component" value="Unassembled WGS sequence"/>
</dbReference>
<protein>
    <submittedName>
        <fullName evidence="1">Uncharacterized protein</fullName>
    </submittedName>
</protein>
<comment type="caution">
    <text evidence="1">The sequence shown here is derived from an EMBL/GenBank/DDBJ whole genome shotgun (WGS) entry which is preliminary data.</text>
</comment>
<dbReference type="EMBL" id="JAPHNI010000051">
    <property type="protein sequence ID" value="KAJ8117485.1"/>
    <property type="molecule type" value="Genomic_DNA"/>
</dbReference>
<evidence type="ECO:0000313" key="1">
    <source>
        <dbReference type="EMBL" id="KAJ8117485.1"/>
    </source>
</evidence>
<sequence length="557" mass="60968">MATRRKHTYTSVSETNGSAPMTAGMPGGAIKPLTASARRSPFLPTRLEALLISIYPATLLIGSIISTISPASRASPYSADSQSHVPETAPSYFALKKNVFNVYFVKVGWFWTTLAFAMLVLMHPGFGRGLSTRRIRAVLRYGLVTTWWVFVTQWFFGPPLIDRGFKLTGGACELARDPLARAEMSDTKEFITAATCKAVGGSWKGGHDISGHVFLLILGSSLLWFECLPALTRLEGLRDGRLITLTDGKVASVAVEKEEQKVEGEATAKGVKFALGVAALMWWMLLMTAAYFHTWFEKFTGLVVAFTGLYTVYFAPRGVPAMRALLGMPGVFVIVSSTTPFTLPKSTTHCPYASWKPTTPTILPRIQQRKTSSDEMATSRLSLKHSRSSLTLDAQMQESSRRPPKAKKPRLQQPRKANGRFAKKSKPGVSWSTKDAPRKVEEEEGEQNDVGVVDTGHSEAQPPLTESSNIERDESEKAPRTHATRHYSSEAYSASPGGATPDKSTTQSHLPQPPFSDRTTQNRRTAAIVNSDPVHAYVRADRAPCSPAQSPVCDGRT</sequence>